<dbReference type="AlphaFoldDB" id="A0A398CQR9"/>
<dbReference type="Proteomes" id="UP000266340">
    <property type="component" value="Unassembled WGS sequence"/>
</dbReference>
<dbReference type="PANTHER" id="PTHR43471">
    <property type="entry name" value="ABC TRANSPORTER PERMEASE"/>
    <property type="match status" value="1"/>
</dbReference>
<dbReference type="PANTHER" id="PTHR43471:SF12">
    <property type="entry name" value="HYPOTHETICAL MEMBRANE PROTEIN, CONSERVED"/>
    <property type="match status" value="1"/>
</dbReference>
<feature type="transmembrane region" description="Helical" evidence="1">
    <location>
        <begin position="190"/>
        <end position="211"/>
    </location>
</feature>
<feature type="transmembrane region" description="Helical" evidence="1">
    <location>
        <begin position="122"/>
        <end position="150"/>
    </location>
</feature>
<dbReference type="GO" id="GO:0005886">
    <property type="term" value="C:plasma membrane"/>
    <property type="evidence" value="ECO:0007669"/>
    <property type="project" value="UniProtKB-SubCell"/>
</dbReference>
<protein>
    <submittedName>
        <fullName evidence="2">ABC transporter permease</fullName>
    </submittedName>
</protein>
<evidence type="ECO:0000313" key="3">
    <source>
        <dbReference type="Proteomes" id="UP000266340"/>
    </source>
</evidence>
<proteinExistence type="predicted"/>
<evidence type="ECO:0000256" key="1">
    <source>
        <dbReference type="SAM" id="Phobius"/>
    </source>
</evidence>
<keyword evidence="1" id="KW-1133">Transmembrane helix</keyword>
<name>A0A398CQR9_9BACL</name>
<sequence>MSAQNVKKEIGFDWRKLFINPVLNKEITLRMRTLRSMWALFFYLLAIGIGALGFLYITQMDGGRSGFNPDASRTMFMFISMAQLGLIAFMAPGLTAGIVSGERERQTLNLLLTTQQTSANIILSKLAAALAFMVLIVVATMPVYSIVFLYGGISPSQLTMVFLFYLFVMIVFGSLGILFSTLLKRTMISVIVTYGVTLFSFGGTAFIYLILNSIMDNTYRGSANIPDYGWIGYIMGLNPIAALYSVFDSEISRSVFRAGYSSANYQKDAPIELWQEFLIVYTIIAVGAVLLSIRKIRPALKKRSTSAD</sequence>
<dbReference type="EMBL" id="QXJM01000023">
    <property type="protein sequence ID" value="RIE04852.1"/>
    <property type="molecule type" value="Genomic_DNA"/>
</dbReference>
<gene>
    <name evidence="2" type="ORF">D3H35_05140</name>
</gene>
<comment type="caution">
    <text evidence="2">The sequence shown here is derived from an EMBL/GenBank/DDBJ whole genome shotgun (WGS) entry which is preliminary data.</text>
</comment>
<feature type="transmembrane region" description="Helical" evidence="1">
    <location>
        <begin position="77"/>
        <end position="101"/>
    </location>
</feature>
<organism evidence="2 3">
    <name type="scientific">Cohnella faecalis</name>
    <dbReference type="NCBI Taxonomy" id="2315694"/>
    <lineage>
        <taxon>Bacteria</taxon>
        <taxon>Bacillati</taxon>
        <taxon>Bacillota</taxon>
        <taxon>Bacilli</taxon>
        <taxon>Bacillales</taxon>
        <taxon>Paenibacillaceae</taxon>
        <taxon>Cohnella</taxon>
    </lineage>
</organism>
<keyword evidence="3" id="KW-1185">Reference proteome</keyword>
<dbReference type="OrthoDB" id="9815855at2"/>
<dbReference type="GO" id="GO:0140359">
    <property type="term" value="F:ABC-type transporter activity"/>
    <property type="evidence" value="ECO:0007669"/>
    <property type="project" value="InterPro"/>
</dbReference>
<evidence type="ECO:0000313" key="2">
    <source>
        <dbReference type="EMBL" id="RIE04852.1"/>
    </source>
</evidence>
<accession>A0A398CQR9</accession>
<feature type="transmembrane region" description="Helical" evidence="1">
    <location>
        <begin position="37"/>
        <end position="57"/>
    </location>
</feature>
<dbReference type="Pfam" id="PF12679">
    <property type="entry name" value="ABC2_membrane_2"/>
    <property type="match status" value="1"/>
</dbReference>
<keyword evidence="1" id="KW-0812">Transmembrane</keyword>
<reference evidence="2 3" key="1">
    <citation type="submission" date="2018-09" db="EMBL/GenBank/DDBJ databases">
        <title>Cohnella cavernae sp. nov., isolated from a karst cave.</title>
        <authorList>
            <person name="Zhu H."/>
        </authorList>
    </citation>
    <scope>NUCLEOTIDE SEQUENCE [LARGE SCALE GENOMIC DNA]</scope>
    <source>
        <strain evidence="2 3">K2E09-144</strain>
    </source>
</reference>
<feature type="transmembrane region" description="Helical" evidence="1">
    <location>
        <begin position="273"/>
        <end position="293"/>
    </location>
</feature>
<dbReference type="RefSeq" id="WP_119148052.1">
    <property type="nucleotide sequence ID" value="NZ_JBHSOV010000005.1"/>
</dbReference>
<keyword evidence="1" id="KW-0472">Membrane</keyword>
<feature type="transmembrane region" description="Helical" evidence="1">
    <location>
        <begin position="162"/>
        <end position="183"/>
    </location>
</feature>